<proteinExistence type="predicted"/>
<sequence>MTEELCLSFIFFNFFSLIFSHPLYFFYLLFFSPYLLKLLFFLSPLLTTTSLSFLLIPSFPLPRQDDLHHYWLNLVFEEPVREVETKAKDITEVIPNKEGDRSHSSSSCSSRKKQIKQRDEWRRRSAQLSFKFFEDHYDNNNKDDEMDLLWEMYEAKESKMGELVDDSKRGDDNSKKKDLRSLVNEKEAEEGEEAEEEEIGKICCLQALKFSTGKMRLGIGKRSGLTKISKAFKGLKFLHHLNNHGKKNRHS</sequence>
<gene>
    <name evidence="4" type="primary">LOC111023976</name>
</gene>
<dbReference type="Proteomes" id="UP000504603">
    <property type="component" value="Unplaced"/>
</dbReference>
<dbReference type="PANTHER" id="PTHR36760">
    <property type="entry name" value="ACIDIC LEUCINE-RICH NUCLEAR PHOSPHOPROTEIN 32 FAMILY B PROTEIN"/>
    <property type="match status" value="1"/>
</dbReference>
<evidence type="ECO:0000313" key="4">
    <source>
        <dbReference type="RefSeq" id="XP_022157214.1"/>
    </source>
</evidence>
<keyword evidence="2" id="KW-1133">Transmembrane helix</keyword>
<evidence type="ECO:0000256" key="1">
    <source>
        <dbReference type="SAM" id="MobiDB-lite"/>
    </source>
</evidence>
<feature type="transmembrane region" description="Helical" evidence="2">
    <location>
        <begin position="7"/>
        <end position="28"/>
    </location>
</feature>
<protein>
    <submittedName>
        <fullName evidence="4">Uncharacterized protein LOC111023976</fullName>
    </submittedName>
</protein>
<dbReference type="OrthoDB" id="1939140at2759"/>
<accession>A0A6J1DVV3</accession>
<keyword evidence="2" id="KW-0472">Membrane</keyword>
<organism evidence="3 4">
    <name type="scientific">Momordica charantia</name>
    <name type="common">Bitter gourd</name>
    <name type="synonym">Balsam pear</name>
    <dbReference type="NCBI Taxonomy" id="3673"/>
    <lineage>
        <taxon>Eukaryota</taxon>
        <taxon>Viridiplantae</taxon>
        <taxon>Streptophyta</taxon>
        <taxon>Embryophyta</taxon>
        <taxon>Tracheophyta</taxon>
        <taxon>Spermatophyta</taxon>
        <taxon>Magnoliopsida</taxon>
        <taxon>eudicotyledons</taxon>
        <taxon>Gunneridae</taxon>
        <taxon>Pentapetalae</taxon>
        <taxon>rosids</taxon>
        <taxon>fabids</taxon>
        <taxon>Cucurbitales</taxon>
        <taxon>Cucurbitaceae</taxon>
        <taxon>Momordiceae</taxon>
        <taxon>Momordica</taxon>
    </lineage>
</organism>
<feature type="transmembrane region" description="Helical" evidence="2">
    <location>
        <begin position="34"/>
        <end position="56"/>
    </location>
</feature>
<dbReference type="KEGG" id="mcha:111023976"/>
<dbReference type="PANTHER" id="PTHR36760:SF1">
    <property type="entry name" value="ACIDIC LEUCINE-RICH NUCLEAR PHOSPHOPROTEIN 32 FAMILY B PROTEIN"/>
    <property type="match status" value="1"/>
</dbReference>
<name>A0A6J1DVV3_MOMCH</name>
<keyword evidence="3" id="KW-1185">Reference proteome</keyword>
<reference evidence="4" key="1">
    <citation type="submission" date="2025-08" db="UniProtKB">
        <authorList>
            <consortium name="RefSeq"/>
        </authorList>
    </citation>
    <scope>IDENTIFICATION</scope>
    <source>
        <strain evidence="4">OHB3-1</strain>
    </source>
</reference>
<evidence type="ECO:0000313" key="3">
    <source>
        <dbReference type="Proteomes" id="UP000504603"/>
    </source>
</evidence>
<dbReference type="RefSeq" id="XP_022157214.1">
    <property type="nucleotide sequence ID" value="XM_022301522.1"/>
</dbReference>
<dbReference type="AlphaFoldDB" id="A0A6J1DVV3"/>
<evidence type="ECO:0000256" key="2">
    <source>
        <dbReference type="SAM" id="Phobius"/>
    </source>
</evidence>
<keyword evidence="2" id="KW-0812">Transmembrane</keyword>
<feature type="compositionally biased region" description="Basic and acidic residues" evidence="1">
    <location>
        <begin position="91"/>
        <end position="103"/>
    </location>
</feature>
<feature type="region of interest" description="Disordered" evidence="1">
    <location>
        <begin position="91"/>
        <end position="120"/>
    </location>
</feature>
<dbReference type="GeneID" id="111023976"/>